<evidence type="ECO:0000313" key="2">
    <source>
        <dbReference type="Proteomes" id="UP000800093"/>
    </source>
</evidence>
<protein>
    <submittedName>
        <fullName evidence="1">Uncharacterized protein</fullName>
    </submittedName>
</protein>
<dbReference type="Proteomes" id="UP000800093">
    <property type="component" value="Unassembled WGS sequence"/>
</dbReference>
<organism evidence="1 2">
    <name type="scientific">Lojkania enalia</name>
    <dbReference type="NCBI Taxonomy" id="147567"/>
    <lineage>
        <taxon>Eukaryota</taxon>
        <taxon>Fungi</taxon>
        <taxon>Dikarya</taxon>
        <taxon>Ascomycota</taxon>
        <taxon>Pezizomycotina</taxon>
        <taxon>Dothideomycetes</taxon>
        <taxon>Pleosporomycetidae</taxon>
        <taxon>Pleosporales</taxon>
        <taxon>Pleosporales incertae sedis</taxon>
        <taxon>Lojkania</taxon>
    </lineage>
</organism>
<keyword evidence="2" id="KW-1185">Reference proteome</keyword>
<gene>
    <name evidence="1" type="ORF">CC78DRAFT_30486</name>
</gene>
<reference evidence="2" key="1">
    <citation type="journal article" date="2020" name="Stud. Mycol.">
        <title>101 Dothideomycetes genomes: A test case for predicting lifestyles and emergence of pathogens.</title>
        <authorList>
            <person name="Haridas S."/>
            <person name="Albert R."/>
            <person name="Binder M."/>
            <person name="Bloem J."/>
            <person name="LaButti K."/>
            <person name="Salamov A."/>
            <person name="Andreopoulos B."/>
            <person name="Baker S."/>
            <person name="Barry K."/>
            <person name="Bills G."/>
            <person name="Bluhm B."/>
            <person name="Cannon C."/>
            <person name="Castanera R."/>
            <person name="Culley D."/>
            <person name="Daum C."/>
            <person name="Ezra D."/>
            <person name="Gonzalez J."/>
            <person name="Henrissat B."/>
            <person name="Kuo A."/>
            <person name="Liang C."/>
            <person name="Lipzen A."/>
            <person name="Lutzoni F."/>
            <person name="Magnuson J."/>
            <person name="Mondo S."/>
            <person name="Nolan M."/>
            <person name="Ohm R."/>
            <person name="Pangilinan J."/>
            <person name="Park H.-J."/>
            <person name="Ramirez L."/>
            <person name="Alfaro M."/>
            <person name="Sun H."/>
            <person name="Tritt A."/>
            <person name="Yoshinaga Y."/>
            <person name="Zwiers L.-H."/>
            <person name="Turgeon B."/>
            <person name="Goodwin S."/>
            <person name="Spatafora J."/>
            <person name="Crous P."/>
            <person name="Grigoriev I."/>
        </authorList>
    </citation>
    <scope>NUCLEOTIDE SEQUENCE [LARGE SCALE GENOMIC DNA]</scope>
    <source>
        <strain evidence="2">CBS 304.66</strain>
    </source>
</reference>
<dbReference type="EMBL" id="ML986588">
    <property type="protein sequence ID" value="KAF2267858.1"/>
    <property type="molecule type" value="Genomic_DNA"/>
</dbReference>
<proteinExistence type="predicted"/>
<sequence length="96" mass="10974">MRDWLEGRTGRYPWVSGLLSIVRSFVDCGTSTRGTHTLGHRAYSRSVWEIFMVFLGCVALHYFESVLLEVPGARKGGEEVRVYRVLLLQLPLSWSN</sequence>
<evidence type="ECO:0000313" key="1">
    <source>
        <dbReference type="EMBL" id="KAF2267858.1"/>
    </source>
</evidence>
<comment type="caution">
    <text evidence="1">The sequence shown here is derived from an EMBL/GenBank/DDBJ whole genome shotgun (WGS) entry which is preliminary data.</text>
</comment>
<name>A0A9P4KHJ6_9PLEO</name>
<accession>A0A9P4KHJ6</accession>
<dbReference type="AlphaFoldDB" id="A0A9P4KHJ6"/>